<evidence type="ECO:0000259" key="6">
    <source>
        <dbReference type="PROSITE" id="PS51998"/>
    </source>
</evidence>
<dbReference type="GO" id="GO:0042393">
    <property type="term" value="F:histone binding"/>
    <property type="evidence" value="ECO:0007669"/>
    <property type="project" value="TreeGrafter"/>
</dbReference>
<dbReference type="GO" id="GO:2000779">
    <property type="term" value="P:regulation of double-strand break repair"/>
    <property type="evidence" value="ECO:0007669"/>
    <property type="project" value="TreeGrafter"/>
</dbReference>
<feature type="compositionally biased region" description="Basic and acidic residues" evidence="5">
    <location>
        <begin position="1"/>
        <end position="25"/>
    </location>
</feature>
<dbReference type="InterPro" id="IPR044198">
    <property type="entry name" value="DEK"/>
</dbReference>
<feature type="compositionally biased region" description="Basic and acidic residues" evidence="5">
    <location>
        <begin position="61"/>
        <end position="84"/>
    </location>
</feature>
<dbReference type="Gene3D" id="1.10.10.60">
    <property type="entry name" value="Homeodomain-like"/>
    <property type="match status" value="1"/>
</dbReference>
<accession>A0A1B6DFJ5</accession>
<dbReference type="SUPFAM" id="SSF109715">
    <property type="entry name" value="DEK C-terminal domain"/>
    <property type="match status" value="1"/>
</dbReference>
<comment type="subcellular location">
    <subcellularLocation>
        <location evidence="1">Nucleus</location>
    </subcellularLocation>
</comment>
<feature type="compositionally biased region" description="Basic residues" evidence="5">
    <location>
        <begin position="363"/>
        <end position="373"/>
    </location>
</feature>
<feature type="region of interest" description="Disordered" evidence="5">
    <location>
        <begin position="1"/>
        <end position="107"/>
    </location>
</feature>
<evidence type="ECO:0000256" key="5">
    <source>
        <dbReference type="SAM" id="MobiDB-lite"/>
    </source>
</evidence>
<evidence type="ECO:0000256" key="2">
    <source>
        <dbReference type="ARBA" id="ARBA00022853"/>
    </source>
</evidence>
<dbReference type="PANTHER" id="PTHR13468">
    <property type="entry name" value="DEK PROTEIN"/>
    <property type="match status" value="1"/>
</dbReference>
<feature type="compositionally biased region" description="Basic and acidic residues" evidence="5">
    <location>
        <begin position="291"/>
        <end position="300"/>
    </location>
</feature>
<protein>
    <recommendedName>
        <fullName evidence="6">DEK-C domain-containing protein</fullName>
    </recommendedName>
</protein>
<evidence type="ECO:0000313" key="8">
    <source>
        <dbReference type="EMBL" id="JAS26515.1"/>
    </source>
</evidence>
<reference evidence="7" key="1">
    <citation type="submission" date="2015-12" db="EMBL/GenBank/DDBJ databases">
        <title>De novo transcriptome assembly of four potential Pierce s Disease insect vectors from Arizona vineyards.</title>
        <authorList>
            <person name="Tassone E.E."/>
        </authorList>
    </citation>
    <scope>NUCLEOTIDE SEQUENCE</scope>
</reference>
<feature type="compositionally biased region" description="Acidic residues" evidence="5">
    <location>
        <begin position="378"/>
        <end position="392"/>
    </location>
</feature>
<sequence length="461" mass="52054">MSDDSDSKVEEINDVEDKLIDSKPENEEEGISEMPKANNKVAKKKAPAPVKTKVPAKKRGKEQIEKEVEKLSIEEDKNHLKDESLGSDEDEEDHKPDNKKGLPLLDQPLEITGSRERKQVERFSVIKTENDEQKALIIPEGNGTPLGEIPGIEHNLQRYNIETLKPLHKICFNRVGKPHVIKKNIRKFNGYDFKKDSTEYEKKKQVISKLPLKDLKTISIILDLDKSKKKDEIVQSILNFLVTPEDSGKPVPEGRSKRKTTTLKSYAKSDTPSEENLYHKKKKSPKRKMKSLVEESHSESDNQDGVDANDENHSKSENDVESEEYDDLIDIASSTFVIQKEEPKKKKVKKAAQSKEKKSAAPPKKRAAAAAKKKASESDDEVENESGGESDESDKKPLAKKNKPPSEDEIKAYVKSILEGANLEEITMKTVCKQVYSHYPEFDLGHKKDFIKTTVKSLISS</sequence>
<dbReference type="EMBL" id="GEDC01012827">
    <property type="protein sequence ID" value="JAS24471.1"/>
    <property type="molecule type" value="Transcribed_RNA"/>
</dbReference>
<dbReference type="InterPro" id="IPR014876">
    <property type="entry name" value="DEK_C"/>
</dbReference>
<proteinExistence type="predicted"/>
<dbReference type="PROSITE" id="PS51998">
    <property type="entry name" value="DEK_C"/>
    <property type="match status" value="1"/>
</dbReference>
<organism evidence="7">
    <name type="scientific">Clastoptera arizonana</name>
    <name type="common">Arizona spittle bug</name>
    <dbReference type="NCBI Taxonomy" id="38151"/>
    <lineage>
        <taxon>Eukaryota</taxon>
        <taxon>Metazoa</taxon>
        <taxon>Ecdysozoa</taxon>
        <taxon>Arthropoda</taxon>
        <taxon>Hexapoda</taxon>
        <taxon>Insecta</taxon>
        <taxon>Pterygota</taxon>
        <taxon>Neoptera</taxon>
        <taxon>Paraneoptera</taxon>
        <taxon>Hemiptera</taxon>
        <taxon>Auchenorrhyncha</taxon>
        <taxon>Cercopoidea</taxon>
        <taxon>Clastopteridae</taxon>
        <taxon>Clastoptera</taxon>
    </lineage>
</organism>
<dbReference type="Pfam" id="PF08766">
    <property type="entry name" value="DEK_C"/>
    <property type="match status" value="1"/>
</dbReference>
<feature type="domain" description="DEK-C" evidence="6">
    <location>
        <begin position="404"/>
        <end position="460"/>
    </location>
</feature>
<evidence type="ECO:0000256" key="3">
    <source>
        <dbReference type="ARBA" id="ARBA00023125"/>
    </source>
</evidence>
<dbReference type="PANTHER" id="PTHR13468:SF1">
    <property type="entry name" value="PROTEIN DEK"/>
    <property type="match status" value="1"/>
</dbReference>
<evidence type="ECO:0000256" key="1">
    <source>
        <dbReference type="ARBA" id="ARBA00004123"/>
    </source>
</evidence>
<dbReference type="GO" id="GO:0006325">
    <property type="term" value="P:chromatin organization"/>
    <property type="evidence" value="ECO:0007669"/>
    <property type="project" value="UniProtKB-KW"/>
</dbReference>
<name>A0A1B6DFJ5_9HEMI</name>
<dbReference type="GO" id="GO:0005634">
    <property type="term" value="C:nucleus"/>
    <property type="evidence" value="ECO:0007669"/>
    <property type="project" value="UniProtKB-SubCell"/>
</dbReference>
<dbReference type="AlphaFoldDB" id="A0A1B6DFJ5"/>
<evidence type="ECO:0000313" key="7">
    <source>
        <dbReference type="EMBL" id="JAS24471.1"/>
    </source>
</evidence>
<feature type="region of interest" description="Disordered" evidence="5">
    <location>
        <begin position="244"/>
        <end position="409"/>
    </location>
</feature>
<dbReference type="GO" id="GO:0003677">
    <property type="term" value="F:DNA binding"/>
    <property type="evidence" value="ECO:0007669"/>
    <property type="project" value="UniProtKB-KW"/>
</dbReference>
<dbReference type="EMBL" id="GEDC01010783">
    <property type="protein sequence ID" value="JAS26515.1"/>
    <property type="molecule type" value="Transcribed_RNA"/>
</dbReference>
<feature type="compositionally biased region" description="Basic residues" evidence="5">
    <location>
        <begin position="279"/>
        <end position="290"/>
    </location>
</feature>
<keyword evidence="3" id="KW-0238">DNA-binding</keyword>
<feature type="compositionally biased region" description="Acidic residues" evidence="5">
    <location>
        <begin position="319"/>
        <end position="329"/>
    </location>
</feature>
<evidence type="ECO:0000256" key="4">
    <source>
        <dbReference type="ARBA" id="ARBA00023242"/>
    </source>
</evidence>
<gene>
    <name evidence="7" type="ORF">g.30644</name>
    <name evidence="8" type="ORF">g.30646</name>
</gene>
<keyword evidence="2" id="KW-0156">Chromatin regulator</keyword>
<keyword evidence="4" id="KW-0539">Nucleus</keyword>
<feature type="compositionally biased region" description="Basic and acidic residues" evidence="5">
    <location>
        <begin position="246"/>
        <end position="255"/>
    </location>
</feature>